<keyword evidence="5" id="KW-0938">Abscisic acid signaling pathway</keyword>
<evidence type="ECO:0000256" key="9">
    <source>
        <dbReference type="ARBA" id="ARBA00023136"/>
    </source>
</evidence>
<evidence type="ECO:0000256" key="5">
    <source>
        <dbReference type="ARBA" id="ARBA00022682"/>
    </source>
</evidence>
<keyword evidence="12" id="KW-0812">Transmembrane</keyword>
<keyword evidence="4" id="KW-1003">Cell membrane</keyword>
<dbReference type="SMART" id="SM00239">
    <property type="entry name" value="C2"/>
    <property type="match status" value="1"/>
</dbReference>
<name>A0A9R1WBZ9_LACSA</name>
<comment type="caution">
    <text evidence="14">The sequence shown here is derived from an EMBL/GenBank/DDBJ whole genome shotgun (WGS) entry which is preliminary data.</text>
</comment>
<dbReference type="Gene3D" id="2.60.40.150">
    <property type="entry name" value="C2 domain"/>
    <property type="match status" value="1"/>
</dbReference>
<evidence type="ECO:0000259" key="13">
    <source>
        <dbReference type="PROSITE" id="PS50004"/>
    </source>
</evidence>
<dbReference type="GO" id="GO:0008289">
    <property type="term" value="F:lipid binding"/>
    <property type="evidence" value="ECO:0007669"/>
    <property type="project" value="UniProtKB-KW"/>
</dbReference>
<evidence type="ECO:0000256" key="4">
    <source>
        <dbReference type="ARBA" id="ARBA00022475"/>
    </source>
</evidence>
<proteinExistence type="inferred from homology"/>
<keyword evidence="6" id="KW-0479">Metal-binding</keyword>
<comment type="similarity">
    <text evidence="11">Belongs to the plant CAR protein family.</text>
</comment>
<reference evidence="14 15" key="1">
    <citation type="journal article" date="2017" name="Nat. Commun.">
        <title>Genome assembly with in vitro proximity ligation data and whole-genome triplication in lettuce.</title>
        <authorList>
            <person name="Reyes-Chin-Wo S."/>
            <person name="Wang Z."/>
            <person name="Yang X."/>
            <person name="Kozik A."/>
            <person name="Arikit S."/>
            <person name="Song C."/>
            <person name="Xia L."/>
            <person name="Froenicke L."/>
            <person name="Lavelle D.O."/>
            <person name="Truco M.J."/>
            <person name="Xia R."/>
            <person name="Zhu S."/>
            <person name="Xu C."/>
            <person name="Xu H."/>
            <person name="Xu X."/>
            <person name="Cox K."/>
            <person name="Korf I."/>
            <person name="Meyers B.C."/>
            <person name="Michelmore R.W."/>
        </authorList>
    </citation>
    <scope>NUCLEOTIDE SEQUENCE [LARGE SCALE GENOMIC DNA]</scope>
    <source>
        <strain evidence="15">cv. Salinas</strain>
        <tissue evidence="14">Seedlings</tissue>
    </source>
</reference>
<feature type="transmembrane region" description="Helical" evidence="12">
    <location>
        <begin position="37"/>
        <end position="54"/>
    </location>
</feature>
<accession>A0A9R1WBZ9</accession>
<gene>
    <name evidence="14" type="ORF">LSAT_V11C200056120</name>
</gene>
<sequence length="184" mass="21403">MDNPIGVLKIRIKRGLNLAVRDSKASDPYVVIKTDKLVTTLLFLFSFYSVTFAMRVKTRFVKKDCNPEWDEEFDFPIYDPELPVRVKVYDHDTFTLDDKMGYAEIDVKPILEALNMTKENHHPSGTVLTTIQPIRTNFLAEESNIMWENNKIFQEMCLRLRMVERGLVELEVTWINNPDPGSNT</sequence>
<keyword evidence="8" id="KW-0446">Lipid-binding</keyword>
<dbReference type="GO" id="GO:0046872">
    <property type="term" value="F:metal ion binding"/>
    <property type="evidence" value="ECO:0007669"/>
    <property type="project" value="UniProtKB-KW"/>
</dbReference>
<keyword evidence="3" id="KW-0343">GTPase activation</keyword>
<keyword evidence="15" id="KW-1185">Reference proteome</keyword>
<feature type="domain" description="C2" evidence="13">
    <location>
        <begin position="1"/>
        <end position="121"/>
    </location>
</feature>
<evidence type="ECO:0000256" key="3">
    <source>
        <dbReference type="ARBA" id="ARBA00022468"/>
    </source>
</evidence>
<dbReference type="InterPro" id="IPR044562">
    <property type="entry name" value="CAR1-11"/>
</dbReference>
<keyword evidence="7" id="KW-0106">Calcium</keyword>
<dbReference type="PANTHER" id="PTHR45933">
    <property type="entry name" value="PROTEIN C2-DOMAIN ABA-RELATED 4"/>
    <property type="match status" value="1"/>
</dbReference>
<evidence type="ECO:0000256" key="8">
    <source>
        <dbReference type="ARBA" id="ARBA00023121"/>
    </source>
</evidence>
<dbReference type="InterPro" id="IPR000008">
    <property type="entry name" value="C2_dom"/>
</dbReference>
<dbReference type="GO" id="GO:0005886">
    <property type="term" value="C:plasma membrane"/>
    <property type="evidence" value="ECO:0007669"/>
    <property type="project" value="UniProtKB-SubCell"/>
</dbReference>
<evidence type="ECO:0000256" key="12">
    <source>
        <dbReference type="SAM" id="Phobius"/>
    </source>
</evidence>
<evidence type="ECO:0000256" key="6">
    <source>
        <dbReference type="ARBA" id="ARBA00022723"/>
    </source>
</evidence>
<dbReference type="InterPro" id="IPR035892">
    <property type="entry name" value="C2_domain_sf"/>
</dbReference>
<dbReference type="PROSITE" id="PS50004">
    <property type="entry name" value="C2"/>
    <property type="match status" value="1"/>
</dbReference>
<comment type="subcellular location">
    <subcellularLocation>
        <location evidence="2">Cell membrane</location>
    </subcellularLocation>
    <subcellularLocation>
        <location evidence="1">Nucleus</location>
    </subcellularLocation>
</comment>
<dbReference type="Proteomes" id="UP000235145">
    <property type="component" value="Unassembled WGS sequence"/>
</dbReference>
<dbReference type="Pfam" id="PF00168">
    <property type="entry name" value="C2"/>
    <property type="match status" value="1"/>
</dbReference>
<evidence type="ECO:0000256" key="11">
    <source>
        <dbReference type="ARBA" id="ARBA00024037"/>
    </source>
</evidence>
<dbReference type="GO" id="GO:0005634">
    <property type="term" value="C:nucleus"/>
    <property type="evidence" value="ECO:0007669"/>
    <property type="project" value="UniProtKB-SubCell"/>
</dbReference>
<dbReference type="EMBL" id="NBSK02000002">
    <property type="protein sequence ID" value="KAJ0220934.1"/>
    <property type="molecule type" value="Genomic_DNA"/>
</dbReference>
<evidence type="ECO:0000313" key="14">
    <source>
        <dbReference type="EMBL" id="KAJ0220934.1"/>
    </source>
</evidence>
<evidence type="ECO:0000256" key="7">
    <source>
        <dbReference type="ARBA" id="ARBA00022837"/>
    </source>
</evidence>
<organism evidence="14 15">
    <name type="scientific">Lactuca sativa</name>
    <name type="common">Garden lettuce</name>
    <dbReference type="NCBI Taxonomy" id="4236"/>
    <lineage>
        <taxon>Eukaryota</taxon>
        <taxon>Viridiplantae</taxon>
        <taxon>Streptophyta</taxon>
        <taxon>Embryophyta</taxon>
        <taxon>Tracheophyta</taxon>
        <taxon>Spermatophyta</taxon>
        <taxon>Magnoliopsida</taxon>
        <taxon>eudicotyledons</taxon>
        <taxon>Gunneridae</taxon>
        <taxon>Pentapetalae</taxon>
        <taxon>asterids</taxon>
        <taxon>campanulids</taxon>
        <taxon>Asterales</taxon>
        <taxon>Asteraceae</taxon>
        <taxon>Cichorioideae</taxon>
        <taxon>Cichorieae</taxon>
        <taxon>Lactucinae</taxon>
        <taxon>Lactuca</taxon>
    </lineage>
</organism>
<dbReference type="SUPFAM" id="SSF49562">
    <property type="entry name" value="C2 domain (Calcium/lipid-binding domain, CaLB)"/>
    <property type="match status" value="1"/>
</dbReference>
<keyword evidence="12" id="KW-1133">Transmembrane helix</keyword>
<keyword evidence="10" id="KW-0539">Nucleus</keyword>
<evidence type="ECO:0000313" key="15">
    <source>
        <dbReference type="Proteomes" id="UP000235145"/>
    </source>
</evidence>
<evidence type="ECO:0000256" key="1">
    <source>
        <dbReference type="ARBA" id="ARBA00004123"/>
    </source>
</evidence>
<evidence type="ECO:0000256" key="2">
    <source>
        <dbReference type="ARBA" id="ARBA00004236"/>
    </source>
</evidence>
<dbReference type="GO" id="GO:0009738">
    <property type="term" value="P:abscisic acid-activated signaling pathway"/>
    <property type="evidence" value="ECO:0007669"/>
    <property type="project" value="UniProtKB-KW"/>
</dbReference>
<dbReference type="GO" id="GO:0005096">
    <property type="term" value="F:GTPase activator activity"/>
    <property type="evidence" value="ECO:0007669"/>
    <property type="project" value="UniProtKB-KW"/>
</dbReference>
<evidence type="ECO:0000256" key="10">
    <source>
        <dbReference type="ARBA" id="ARBA00023242"/>
    </source>
</evidence>
<dbReference type="PANTHER" id="PTHR45933:SF44">
    <property type="entry name" value="C2 DOMAIN-CONTAINING PROTEIN"/>
    <property type="match status" value="1"/>
</dbReference>
<protein>
    <recommendedName>
        <fullName evidence="13">C2 domain-containing protein</fullName>
    </recommendedName>
</protein>
<keyword evidence="9 12" id="KW-0472">Membrane</keyword>
<dbReference type="AlphaFoldDB" id="A0A9R1WBZ9"/>